<feature type="compositionally biased region" description="Low complexity" evidence="1">
    <location>
        <begin position="61"/>
        <end position="83"/>
    </location>
</feature>
<dbReference type="InterPro" id="IPR018476">
    <property type="entry name" value="GlyceroP-diester-Pdiesterase_M"/>
</dbReference>
<feature type="transmembrane region" description="Helical" evidence="2">
    <location>
        <begin position="316"/>
        <end position="339"/>
    </location>
</feature>
<feature type="transmembrane region" description="Helical" evidence="2">
    <location>
        <begin position="222"/>
        <end position="255"/>
    </location>
</feature>
<feature type="compositionally biased region" description="Pro residues" evidence="1">
    <location>
        <begin position="35"/>
        <end position="60"/>
    </location>
</feature>
<accession>A0ABR8Z475</accession>
<comment type="caution">
    <text evidence="4">The sequence shown here is derived from an EMBL/GenBank/DDBJ whole genome shotgun (WGS) entry which is preliminary data.</text>
</comment>
<keyword evidence="2" id="KW-0472">Membrane</keyword>
<organism evidence="4 5">
    <name type="scientific">Oceanitalea stevensii</name>
    <dbReference type="NCBI Taxonomy" id="2763072"/>
    <lineage>
        <taxon>Bacteria</taxon>
        <taxon>Bacillati</taxon>
        <taxon>Actinomycetota</taxon>
        <taxon>Actinomycetes</taxon>
        <taxon>Micrococcales</taxon>
        <taxon>Bogoriellaceae</taxon>
        <taxon>Georgenia</taxon>
    </lineage>
</organism>
<feature type="transmembrane region" description="Helical" evidence="2">
    <location>
        <begin position="359"/>
        <end position="385"/>
    </location>
</feature>
<evidence type="ECO:0000313" key="4">
    <source>
        <dbReference type="EMBL" id="MBD8063060.1"/>
    </source>
</evidence>
<dbReference type="EMBL" id="JACSPO010000007">
    <property type="protein sequence ID" value="MBD8063060.1"/>
    <property type="molecule type" value="Genomic_DNA"/>
</dbReference>
<feature type="transmembrane region" description="Helical" evidence="2">
    <location>
        <begin position="127"/>
        <end position="152"/>
    </location>
</feature>
<sequence length="405" mass="42109">MSQEPGQPEPASQPFGVPAPGQDGEHGQYGQYGQPPVPPTGPEGQQAPPPPGQYGQPLPPQEQYGQYGQPLPPQGQYGQYGQAPGQGGYYGPGFVPTAVQPGIIPLRPLTLGEIYDGAFRAIRSNPLVMFGLAIIVVGLGAVVQLGFTAAAFGRIERAAQAGVVELEAFFSIGSMVGVLLSSAAVSLATLVLEGLAILSVSESVLGRRITLAEVWQRARGRLWRLVVLSLLLGTVGVVAVVGATALVIALAVALGEVAGDGVLVLVVLVPLLLLLLAGILAFFAVRLMLATCVIMLEGTGVLASIARSWRLTRGSFWRLFGIMLLTVVLVTILVSILSVPFSMLGTVFAVQGDITLPLILSSIGQLVGSAVSIPVMAAVLALLYIDVRMRKEGLDVELARAAQGG</sequence>
<protein>
    <submittedName>
        <fullName evidence="4">Glycerophosphoryl diester phosphodiesterase membrane domain-containing protein</fullName>
    </submittedName>
</protein>
<keyword evidence="2" id="KW-0812">Transmembrane</keyword>
<feature type="transmembrane region" description="Helical" evidence="2">
    <location>
        <begin position="172"/>
        <end position="201"/>
    </location>
</feature>
<feature type="domain" description="Glycerophosphoryl diester phosphodiesterase membrane" evidence="3">
    <location>
        <begin position="271"/>
        <end position="391"/>
    </location>
</feature>
<feature type="transmembrane region" description="Helical" evidence="2">
    <location>
        <begin position="261"/>
        <end position="285"/>
    </location>
</feature>
<keyword evidence="2" id="KW-1133">Transmembrane helix</keyword>
<name>A0ABR8Z475_9MICO</name>
<evidence type="ECO:0000256" key="1">
    <source>
        <dbReference type="SAM" id="MobiDB-lite"/>
    </source>
</evidence>
<gene>
    <name evidence="4" type="ORF">H9624_12110</name>
</gene>
<dbReference type="RefSeq" id="WP_251840162.1">
    <property type="nucleotide sequence ID" value="NZ_JACSPO010000007.1"/>
</dbReference>
<dbReference type="Pfam" id="PF10110">
    <property type="entry name" value="GPDPase_memb"/>
    <property type="match status" value="1"/>
</dbReference>
<proteinExistence type="predicted"/>
<reference evidence="4 5" key="1">
    <citation type="submission" date="2020-08" db="EMBL/GenBank/DDBJ databases">
        <title>A Genomic Blueprint of the Chicken Gut Microbiome.</title>
        <authorList>
            <person name="Gilroy R."/>
            <person name="Ravi A."/>
            <person name="Getino M."/>
            <person name="Pursley I."/>
            <person name="Horton D.L."/>
            <person name="Alikhan N.-F."/>
            <person name="Baker D."/>
            <person name="Gharbi K."/>
            <person name="Hall N."/>
            <person name="Watson M."/>
            <person name="Adriaenssens E.M."/>
            <person name="Foster-Nyarko E."/>
            <person name="Jarju S."/>
            <person name="Secka A."/>
            <person name="Antonio M."/>
            <person name="Oren A."/>
            <person name="Chaudhuri R."/>
            <person name="La Ragione R.M."/>
            <person name="Hildebrand F."/>
            <person name="Pallen M.J."/>
        </authorList>
    </citation>
    <scope>NUCLEOTIDE SEQUENCE [LARGE SCALE GENOMIC DNA]</scope>
    <source>
        <strain evidence="4 5">Sa1BUA1</strain>
    </source>
</reference>
<dbReference type="Proteomes" id="UP000661894">
    <property type="component" value="Unassembled WGS sequence"/>
</dbReference>
<evidence type="ECO:0000256" key="2">
    <source>
        <dbReference type="SAM" id="Phobius"/>
    </source>
</evidence>
<keyword evidence="5" id="KW-1185">Reference proteome</keyword>
<feature type="region of interest" description="Disordered" evidence="1">
    <location>
        <begin position="1"/>
        <end position="83"/>
    </location>
</feature>
<evidence type="ECO:0000259" key="3">
    <source>
        <dbReference type="Pfam" id="PF10110"/>
    </source>
</evidence>
<evidence type="ECO:0000313" key="5">
    <source>
        <dbReference type="Proteomes" id="UP000661894"/>
    </source>
</evidence>